<protein>
    <recommendedName>
        <fullName evidence="2">DUF3857 domain-containing protein</fullName>
    </recommendedName>
</protein>
<dbReference type="Gene3D" id="2.60.40.3140">
    <property type="match status" value="1"/>
</dbReference>
<name>A0A0T5VGU0_9SPHI</name>
<dbReference type="RefSeq" id="WP_057935248.1">
    <property type="nucleotide sequence ID" value="NZ_LMZQ01000065.1"/>
</dbReference>
<dbReference type="Proteomes" id="UP000051950">
    <property type="component" value="Unassembled WGS sequence"/>
</dbReference>
<dbReference type="InterPro" id="IPR038765">
    <property type="entry name" value="Papain-like_cys_pep_sf"/>
</dbReference>
<proteinExistence type="predicted"/>
<comment type="caution">
    <text evidence="3">The sequence shown here is derived from an EMBL/GenBank/DDBJ whole genome shotgun (WGS) entry which is preliminary data.</text>
</comment>
<dbReference type="Pfam" id="PF12969">
    <property type="entry name" value="DUF3857"/>
    <property type="match status" value="1"/>
</dbReference>
<reference evidence="3 4" key="1">
    <citation type="submission" date="2015-11" db="EMBL/GenBank/DDBJ databases">
        <title>Sequence of Pedobacter ginsenosidimutans.</title>
        <authorList>
            <person name="Carson E."/>
            <person name="Keyser V."/>
            <person name="Newman J."/>
            <person name="Miller J."/>
        </authorList>
    </citation>
    <scope>NUCLEOTIDE SEQUENCE [LARGE SCALE GENOMIC DNA]</scope>
    <source>
        <strain evidence="3 4">KACC 14530</strain>
    </source>
</reference>
<dbReference type="EMBL" id="LMZQ01000065">
    <property type="protein sequence ID" value="KRT13068.1"/>
    <property type="molecule type" value="Genomic_DNA"/>
</dbReference>
<dbReference type="Gene3D" id="3.10.620.30">
    <property type="match status" value="1"/>
</dbReference>
<feature type="signal peptide" evidence="1">
    <location>
        <begin position="1"/>
        <end position="19"/>
    </location>
</feature>
<dbReference type="AlphaFoldDB" id="A0A0T5VGU0"/>
<dbReference type="OrthoDB" id="8595007at2"/>
<keyword evidence="4" id="KW-1185">Reference proteome</keyword>
<accession>A0A0T5VGU0</accession>
<evidence type="ECO:0000313" key="4">
    <source>
        <dbReference type="Proteomes" id="UP000051950"/>
    </source>
</evidence>
<organism evidence="3 4">
    <name type="scientific">Pedobacter ginsenosidimutans</name>
    <dbReference type="NCBI Taxonomy" id="687842"/>
    <lineage>
        <taxon>Bacteria</taxon>
        <taxon>Pseudomonadati</taxon>
        <taxon>Bacteroidota</taxon>
        <taxon>Sphingobacteriia</taxon>
        <taxon>Sphingobacteriales</taxon>
        <taxon>Sphingobacteriaceae</taxon>
        <taxon>Pedobacter</taxon>
    </lineage>
</organism>
<dbReference type="InterPro" id="IPR024618">
    <property type="entry name" value="DUF3857"/>
</dbReference>
<sequence>MRFLFTVFSLILASVVGFAQDNYDVDLIPANLRNRANACIRNEETTIDMRSPDNVMLNVKKAITVFNQNGEDEARLVIYYDKNISIKGIKGEVYNSVGKLTNKFSQNDFADMSAADGFSLFVDSRVKHYLPSVNQYPYTVVYNYEIRNKQNLIIPDWSPKPADDVSVEKSTYTFICKPADQVRIKTQNYSGTPEVLTDEKQKKTIWKANNILAVKTEPYSPAHETYATNIQIAPQAFYYYNHKGSYTNWKELGKWIYDDLLAARKALPPATIEMVKDLVKNEKTDKDKARKIYQYLQDKTRYISVQIGIGGFQPIAASEVDRLGYGDCKALVNYMQSLLSAANIDSYYCVVSAGSEKKSIDPKYASMVQGNHIILCMPLKGDTTWLECTSQKIPFGFLSDFTDDRLVLACTSEGGKLLHTPKLTTAENLQIRKADLTLQLDGSVSGKMNTVYAGSQYENQESLIGKSITEQHKLLKEAYNIDNIDFEAVSFAQKKDISPKLTEEVSINIRNYAPVNGNKMFLQLNAFNLRRSIPEIKNRTLPVYINRGYTDEDTIVYTLPDNVITELIIGQGKAFKSPFGEYICKASLVGNKLTYYRKFILNDGTFPAAQYNEFSKFINDVNSADYLKLALSLKK</sequence>
<evidence type="ECO:0000259" key="2">
    <source>
        <dbReference type="Pfam" id="PF12969"/>
    </source>
</evidence>
<gene>
    <name evidence="3" type="ORF">ASU31_26525</name>
</gene>
<feature type="domain" description="DUF3857" evidence="2">
    <location>
        <begin position="58"/>
        <end position="214"/>
    </location>
</feature>
<feature type="chain" id="PRO_5006665099" description="DUF3857 domain-containing protein" evidence="1">
    <location>
        <begin position="20"/>
        <end position="635"/>
    </location>
</feature>
<keyword evidence="1" id="KW-0732">Signal</keyword>
<dbReference type="Gene3D" id="2.60.120.1130">
    <property type="match status" value="1"/>
</dbReference>
<dbReference type="STRING" id="687842.ASU31_26525"/>
<evidence type="ECO:0000256" key="1">
    <source>
        <dbReference type="SAM" id="SignalP"/>
    </source>
</evidence>
<evidence type="ECO:0000313" key="3">
    <source>
        <dbReference type="EMBL" id="KRT13068.1"/>
    </source>
</evidence>
<dbReference type="SUPFAM" id="SSF54001">
    <property type="entry name" value="Cysteine proteinases"/>
    <property type="match status" value="1"/>
</dbReference>